<reference evidence="1" key="1">
    <citation type="submission" date="2023-04" db="EMBL/GenBank/DDBJ databases">
        <title>Draft Genome sequencing of Naganishia species isolated from polar environments using Oxford Nanopore Technology.</title>
        <authorList>
            <person name="Leo P."/>
            <person name="Venkateswaran K."/>
        </authorList>
    </citation>
    <scope>NUCLEOTIDE SEQUENCE</scope>
    <source>
        <strain evidence="1">MNA-CCFEE 5262</strain>
    </source>
</reference>
<proteinExistence type="predicted"/>
<evidence type="ECO:0000313" key="1">
    <source>
        <dbReference type="EMBL" id="KAJ9099695.1"/>
    </source>
</evidence>
<sequence>MGFLDKPKDLPGKALEFLESLRLLTEMAKDPDIFTGNSLEAVYTTLSMYLDILGHDDWYQIEGLVRYLREKPLEEGSPATDDEDQSISGGSITMSEIQSVDGTSVADESGSLEFPASGGGTSERPTFDILPPRNDALGAGSLFPLTPDRPPALSISPSSHNQPRSKSVETAPLPPLDLSAFESNGSESRRSSQSGHSER</sequence>
<dbReference type="Proteomes" id="UP001230649">
    <property type="component" value="Unassembled WGS sequence"/>
</dbReference>
<keyword evidence="2" id="KW-1185">Reference proteome</keyword>
<protein>
    <submittedName>
        <fullName evidence="1">Uncharacterized protein</fullName>
    </submittedName>
</protein>
<dbReference type="EMBL" id="JASBWS010000081">
    <property type="protein sequence ID" value="KAJ9099695.1"/>
    <property type="molecule type" value="Genomic_DNA"/>
</dbReference>
<organism evidence="1 2">
    <name type="scientific">Naganishia adeliensis</name>
    <dbReference type="NCBI Taxonomy" id="92952"/>
    <lineage>
        <taxon>Eukaryota</taxon>
        <taxon>Fungi</taxon>
        <taxon>Dikarya</taxon>
        <taxon>Basidiomycota</taxon>
        <taxon>Agaricomycotina</taxon>
        <taxon>Tremellomycetes</taxon>
        <taxon>Filobasidiales</taxon>
        <taxon>Filobasidiaceae</taxon>
        <taxon>Naganishia</taxon>
    </lineage>
</organism>
<name>A0ACC2VKT2_9TREE</name>
<evidence type="ECO:0000313" key="2">
    <source>
        <dbReference type="Proteomes" id="UP001230649"/>
    </source>
</evidence>
<gene>
    <name evidence="1" type="ORF">QFC20_005628</name>
</gene>
<comment type="caution">
    <text evidence="1">The sequence shown here is derived from an EMBL/GenBank/DDBJ whole genome shotgun (WGS) entry which is preliminary data.</text>
</comment>
<accession>A0ACC2VKT2</accession>